<dbReference type="AlphaFoldDB" id="A0A168L6J8"/>
<evidence type="ECO:0000313" key="3">
    <source>
        <dbReference type="Proteomes" id="UP000078561"/>
    </source>
</evidence>
<dbReference type="InParanoid" id="A0A168L6J8"/>
<sequence>MCELGLNEAKALQLEWADDSEGYEHQLLLNLTHMLLVESIHGTDAALGCQEGLFSMYGRLVLMDPEISSSGDSDSRGNHATSNANDSYASRRDLVVSGSLGNICDTYANVNSSSDQAPGMSSTGTTTTTPTNSTPSTTSGASMDLAQQMGSSLPQLNGTT</sequence>
<name>A0A168L6J8_ABSGL</name>
<keyword evidence="3" id="KW-1185">Reference proteome</keyword>
<dbReference type="Proteomes" id="UP000078561">
    <property type="component" value="Unassembled WGS sequence"/>
</dbReference>
<feature type="compositionally biased region" description="Polar residues" evidence="1">
    <location>
        <begin position="111"/>
        <end position="120"/>
    </location>
</feature>
<organism evidence="2">
    <name type="scientific">Absidia glauca</name>
    <name type="common">Pin mould</name>
    <dbReference type="NCBI Taxonomy" id="4829"/>
    <lineage>
        <taxon>Eukaryota</taxon>
        <taxon>Fungi</taxon>
        <taxon>Fungi incertae sedis</taxon>
        <taxon>Mucoromycota</taxon>
        <taxon>Mucoromycotina</taxon>
        <taxon>Mucoromycetes</taxon>
        <taxon>Mucorales</taxon>
        <taxon>Cunninghamellaceae</taxon>
        <taxon>Absidia</taxon>
    </lineage>
</organism>
<dbReference type="STRING" id="4829.A0A168L6J8"/>
<feature type="non-terminal residue" evidence="2">
    <location>
        <position position="160"/>
    </location>
</feature>
<evidence type="ECO:0000313" key="2">
    <source>
        <dbReference type="EMBL" id="SAL96159.1"/>
    </source>
</evidence>
<evidence type="ECO:0000256" key="1">
    <source>
        <dbReference type="SAM" id="MobiDB-lite"/>
    </source>
</evidence>
<gene>
    <name evidence="2" type="primary">ABSGL_01532.1 scaffold 1648</name>
</gene>
<feature type="compositionally biased region" description="Low complexity" evidence="1">
    <location>
        <begin position="121"/>
        <end position="140"/>
    </location>
</feature>
<proteinExistence type="predicted"/>
<feature type="compositionally biased region" description="Polar residues" evidence="1">
    <location>
        <begin position="148"/>
        <end position="160"/>
    </location>
</feature>
<feature type="region of interest" description="Disordered" evidence="1">
    <location>
        <begin position="111"/>
        <end position="160"/>
    </location>
</feature>
<protein>
    <submittedName>
        <fullName evidence="2">Uncharacterized protein</fullName>
    </submittedName>
</protein>
<reference evidence="2" key="1">
    <citation type="submission" date="2016-04" db="EMBL/GenBank/DDBJ databases">
        <authorList>
            <person name="Evans L.H."/>
            <person name="Alamgir A."/>
            <person name="Owens N."/>
            <person name="Weber N.D."/>
            <person name="Virtaneva K."/>
            <person name="Barbian K."/>
            <person name="Babar A."/>
            <person name="Rosenke K."/>
        </authorList>
    </citation>
    <scope>NUCLEOTIDE SEQUENCE [LARGE SCALE GENOMIC DNA]</scope>
    <source>
        <strain evidence="2">CBS 101.48</strain>
    </source>
</reference>
<dbReference type="EMBL" id="LT550705">
    <property type="protein sequence ID" value="SAL96159.1"/>
    <property type="molecule type" value="Genomic_DNA"/>
</dbReference>
<accession>A0A168L6J8</accession>